<evidence type="ECO:0000313" key="2">
    <source>
        <dbReference type="Proteomes" id="UP000017396"/>
    </source>
</evidence>
<dbReference type="KEGG" id="glj:GKIL_2049"/>
<name>U5QKW0_GLOK1</name>
<sequence length="66" mass="7970">MNETRSLDQIEWDNPGFWLTCRYDREGAEYAIIYRDRQGERRHVHCRSKDQLQVLIDRLRAAHHSG</sequence>
<evidence type="ECO:0000313" key="1">
    <source>
        <dbReference type="EMBL" id="AGY58295.1"/>
    </source>
</evidence>
<dbReference type="RefSeq" id="WP_023173426.1">
    <property type="nucleotide sequence ID" value="NC_022600.1"/>
</dbReference>
<reference evidence="1 2" key="1">
    <citation type="journal article" date="2013" name="PLoS ONE">
        <title>Cultivation and Complete Genome Sequencing of Gloeobacter kilaueensis sp. nov., from a Lava Cave in Kilauea Caldera, Hawai'i.</title>
        <authorList>
            <person name="Saw J.H."/>
            <person name="Schatz M."/>
            <person name="Brown M.V."/>
            <person name="Kunkel D.D."/>
            <person name="Foster J.S."/>
            <person name="Shick H."/>
            <person name="Christensen S."/>
            <person name="Hou S."/>
            <person name="Wan X."/>
            <person name="Donachie S.P."/>
        </authorList>
    </citation>
    <scope>NUCLEOTIDE SEQUENCE [LARGE SCALE GENOMIC DNA]</scope>
    <source>
        <strain evidence="2">JS</strain>
    </source>
</reference>
<organism evidence="1 2">
    <name type="scientific">Gloeobacter kilaueensis (strain ATCC BAA-2537 / CCAP 1431/1 / ULC 316 / JS1)</name>
    <dbReference type="NCBI Taxonomy" id="1183438"/>
    <lineage>
        <taxon>Bacteria</taxon>
        <taxon>Bacillati</taxon>
        <taxon>Cyanobacteriota</taxon>
        <taxon>Cyanophyceae</taxon>
        <taxon>Gloeobacterales</taxon>
        <taxon>Gloeobacteraceae</taxon>
        <taxon>Gloeobacter</taxon>
    </lineage>
</organism>
<dbReference type="EMBL" id="CP003587">
    <property type="protein sequence ID" value="AGY58295.1"/>
    <property type="molecule type" value="Genomic_DNA"/>
</dbReference>
<dbReference type="AlphaFoldDB" id="U5QKW0"/>
<keyword evidence="2" id="KW-1185">Reference proteome</keyword>
<dbReference type="Proteomes" id="UP000017396">
    <property type="component" value="Chromosome"/>
</dbReference>
<accession>U5QKW0</accession>
<protein>
    <submittedName>
        <fullName evidence="1">Uncharacterized protein</fullName>
    </submittedName>
</protein>
<gene>
    <name evidence="1" type="ORF">GKIL_2049</name>
</gene>
<proteinExistence type="predicted"/>
<dbReference type="STRING" id="1183438.GKIL_2049"/>
<dbReference type="HOGENOM" id="CLU_2825030_0_0_3"/>